<comment type="caution">
    <text evidence="1">The sequence shown here is derived from an EMBL/GenBank/DDBJ whole genome shotgun (WGS) entry which is preliminary data.</text>
</comment>
<protein>
    <submittedName>
        <fullName evidence="1">Uncharacterized protein</fullName>
    </submittedName>
</protein>
<evidence type="ECO:0000313" key="1">
    <source>
        <dbReference type="EMBL" id="OMJ72945.1"/>
    </source>
</evidence>
<dbReference type="Proteomes" id="UP000187209">
    <property type="component" value="Unassembled WGS sequence"/>
</dbReference>
<dbReference type="InterPro" id="IPR050550">
    <property type="entry name" value="SEC23_SEC24_subfamily"/>
</dbReference>
<dbReference type="SUPFAM" id="SSF53300">
    <property type="entry name" value="vWA-like"/>
    <property type="match status" value="1"/>
</dbReference>
<organism evidence="1 2">
    <name type="scientific">Stentor coeruleus</name>
    <dbReference type="NCBI Taxonomy" id="5963"/>
    <lineage>
        <taxon>Eukaryota</taxon>
        <taxon>Sar</taxon>
        <taxon>Alveolata</taxon>
        <taxon>Ciliophora</taxon>
        <taxon>Postciliodesmatophora</taxon>
        <taxon>Heterotrichea</taxon>
        <taxon>Heterotrichida</taxon>
        <taxon>Stentoridae</taxon>
        <taxon>Stentor</taxon>
    </lineage>
</organism>
<dbReference type="Gene3D" id="2.30.30.380">
    <property type="entry name" value="Zn-finger domain of Sec23/24"/>
    <property type="match status" value="1"/>
</dbReference>
<dbReference type="EMBL" id="MPUH01000860">
    <property type="protein sequence ID" value="OMJ72945.1"/>
    <property type="molecule type" value="Genomic_DNA"/>
</dbReference>
<dbReference type="GO" id="GO:0090110">
    <property type="term" value="P:COPII-coated vesicle cargo loading"/>
    <property type="evidence" value="ECO:0007669"/>
    <property type="project" value="TreeGrafter"/>
</dbReference>
<dbReference type="InterPro" id="IPR036174">
    <property type="entry name" value="Znf_Sec23_Sec24_sf"/>
</dbReference>
<keyword evidence="2" id="KW-1185">Reference proteome</keyword>
<gene>
    <name evidence="1" type="ORF">SteCoe_28481</name>
</gene>
<dbReference type="GO" id="GO:0000149">
    <property type="term" value="F:SNARE binding"/>
    <property type="evidence" value="ECO:0007669"/>
    <property type="project" value="TreeGrafter"/>
</dbReference>
<dbReference type="GO" id="GO:0030127">
    <property type="term" value="C:COPII vesicle coat"/>
    <property type="evidence" value="ECO:0007669"/>
    <property type="project" value="InterPro"/>
</dbReference>
<proteinExistence type="predicted"/>
<dbReference type="OrthoDB" id="10064214at2759"/>
<dbReference type="AlphaFoldDB" id="A0A1R2B8E1"/>
<dbReference type="GO" id="GO:0006886">
    <property type="term" value="P:intracellular protein transport"/>
    <property type="evidence" value="ECO:0007669"/>
    <property type="project" value="InterPro"/>
</dbReference>
<reference evidence="1 2" key="1">
    <citation type="submission" date="2016-11" db="EMBL/GenBank/DDBJ databases">
        <title>The macronuclear genome of Stentor coeruleus: a giant cell with tiny introns.</title>
        <authorList>
            <person name="Slabodnick M."/>
            <person name="Ruby J.G."/>
            <person name="Reiff S.B."/>
            <person name="Swart E.C."/>
            <person name="Gosai S."/>
            <person name="Prabakaran S."/>
            <person name="Witkowska E."/>
            <person name="Larue G.E."/>
            <person name="Fisher S."/>
            <person name="Freeman R.M."/>
            <person name="Gunawardena J."/>
            <person name="Chu W."/>
            <person name="Stover N.A."/>
            <person name="Gregory B.D."/>
            <person name="Nowacki M."/>
            <person name="Derisi J."/>
            <person name="Roy S.W."/>
            <person name="Marshall W.F."/>
            <person name="Sood P."/>
        </authorList>
    </citation>
    <scope>NUCLEOTIDE SEQUENCE [LARGE SCALE GENOMIC DNA]</scope>
    <source>
        <strain evidence="1">WM001</strain>
    </source>
</reference>
<dbReference type="GO" id="GO:0008270">
    <property type="term" value="F:zinc ion binding"/>
    <property type="evidence" value="ECO:0007669"/>
    <property type="project" value="InterPro"/>
</dbReference>
<dbReference type="SUPFAM" id="SSF82919">
    <property type="entry name" value="Zn-finger domain of Sec23/24"/>
    <property type="match status" value="1"/>
</dbReference>
<dbReference type="PANTHER" id="PTHR13803:SF36">
    <property type="entry name" value="TYPE A VON WILLEBRAND FACTOR DOMAIN-CONTAINING PROTEIN"/>
    <property type="match status" value="1"/>
</dbReference>
<dbReference type="PANTHER" id="PTHR13803">
    <property type="entry name" value="SEC24-RELATED PROTEIN"/>
    <property type="match status" value="1"/>
</dbReference>
<evidence type="ECO:0000313" key="2">
    <source>
        <dbReference type="Proteomes" id="UP000187209"/>
    </source>
</evidence>
<dbReference type="InterPro" id="IPR036465">
    <property type="entry name" value="vWFA_dom_sf"/>
</dbReference>
<accession>A0A1R2B8E1</accession>
<dbReference type="Gene3D" id="3.40.50.410">
    <property type="entry name" value="von Willebrand factor, type A domain"/>
    <property type="match status" value="1"/>
</dbReference>
<dbReference type="GO" id="GO:0070971">
    <property type="term" value="C:endoplasmic reticulum exit site"/>
    <property type="evidence" value="ECO:0007669"/>
    <property type="project" value="TreeGrafter"/>
</dbReference>
<sequence length="601" mass="66949">MDCAMDFAYFSRDQYQKSEMNIIEIDLSCLKQGSNLATGEPIYCSGCRSLLSSYSHLIRTEPKTTWPCEFCGVVNDLNLDEEEIPNAPELTYVLESAAQVSRSSEGNSERSTIIFCIDISGSMCVSKPVSGKLHLKTDKQNELLKLIMPGEEDQYWPGSNRNITYVSRLQCVQAAIESQIHDFMTIAPDKKIGLIAFNGEVRIIGDGTADDIITGDKLNNYQVLKDYASQKVGSYVTKKVSETGKLLKDKILSLEESGPTALGPALLMSILTAGEGGPGSKVIICTDGLANIGLGSLDIPENRDFYITLGALAVEKGVSVSIISIEGDECKLEALMSVTEASGGNILRVAPENVSEEFANILSNDVIATHVAVEVTLYKAVQFKNEDSSSLSFGKSRLQKKVGNATSASSFSFAYNLKSDEELDALMIDKQNLQFLPMQAIFTYKSLEGMKCIRVINRRQPITFNKQEAQKNAKVDLLARAGRRQAAKFAEQGRYEDMRICALEWKNEISQQEFKNTNNLKMAQEFHADLDDLQQEVLEQECLEKQMGYEAMDEEILGSLNEMEMPKRERVQEEKKAAKPERREVFQDKFISKVNKMQKKK</sequence>
<name>A0A1R2B8E1_9CILI</name>